<dbReference type="SUPFAM" id="SSF88659">
    <property type="entry name" value="Sigma3 and sigma4 domains of RNA polymerase sigma factors"/>
    <property type="match status" value="1"/>
</dbReference>
<feature type="domain" description="RNA polymerase sigma-70 region 2" evidence="6">
    <location>
        <begin position="23"/>
        <end position="89"/>
    </location>
</feature>
<dbReference type="GO" id="GO:0003677">
    <property type="term" value="F:DNA binding"/>
    <property type="evidence" value="ECO:0007669"/>
    <property type="project" value="UniProtKB-KW"/>
</dbReference>
<evidence type="ECO:0000259" key="6">
    <source>
        <dbReference type="Pfam" id="PF04542"/>
    </source>
</evidence>
<evidence type="ECO:0000256" key="2">
    <source>
        <dbReference type="ARBA" id="ARBA00023015"/>
    </source>
</evidence>
<dbReference type="InterPro" id="IPR014284">
    <property type="entry name" value="RNA_pol_sigma-70_dom"/>
</dbReference>
<dbReference type="RefSeq" id="WP_123897774.1">
    <property type="nucleotide sequence ID" value="NZ_RPFJ01000011.1"/>
</dbReference>
<keyword evidence="3" id="KW-0731">Sigma factor</keyword>
<evidence type="ECO:0000256" key="5">
    <source>
        <dbReference type="ARBA" id="ARBA00023163"/>
    </source>
</evidence>
<evidence type="ECO:0000313" key="9">
    <source>
        <dbReference type="Proteomes" id="UP000270856"/>
    </source>
</evidence>
<comment type="similarity">
    <text evidence="1">Belongs to the sigma-70 factor family. ECF subfamily.</text>
</comment>
<dbReference type="Pfam" id="PF04542">
    <property type="entry name" value="Sigma70_r2"/>
    <property type="match status" value="1"/>
</dbReference>
<dbReference type="InterPro" id="IPR013324">
    <property type="entry name" value="RNA_pol_sigma_r3/r4-like"/>
</dbReference>
<dbReference type="PANTHER" id="PTHR43133">
    <property type="entry name" value="RNA POLYMERASE ECF-TYPE SIGMA FACTO"/>
    <property type="match status" value="1"/>
</dbReference>
<proteinExistence type="inferred from homology"/>
<keyword evidence="5" id="KW-0804">Transcription</keyword>
<dbReference type="InterPro" id="IPR039425">
    <property type="entry name" value="RNA_pol_sigma-70-like"/>
</dbReference>
<dbReference type="OrthoDB" id="1160671at2"/>
<dbReference type="InterPro" id="IPR013249">
    <property type="entry name" value="RNA_pol_sigma70_r4_t2"/>
</dbReference>
<dbReference type="GO" id="GO:0016987">
    <property type="term" value="F:sigma factor activity"/>
    <property type="evidence" value="ECO:0007669"/>
    <property type="project" value="UniProtKB-KW"/>
</dbReference>
<protein>
    <submittedName>
        <fullName evidence="8">Sigma-70 family RNA polymerase sigma factor</fullName>
    </submittedName>
</protein>
<comment type="caution">
    <text evidence="8">The sequence shown here is derived from an EMBL/GenBank/DDBJ whole genome shotgun (WGS) entry which is preliminary data.</text>
</comment>
<gene>
    <name evidence="8" type="ORF">EGM88_09225</name>
</gene>
<dbReference type="GO" id="GO:0006352">
    <property type="term" value="P:DNA-templated transcription initiation"/>
    <property type="evidence" value="ECO:0007669"/>
    <property type="project" value="InterPro"/>
</dbReference>
<evidence type="ECO:0000256" key="3">
    <source>
        <dbReference type="ARBA" id="ARBA00023082"/>
    </source>
</evidence>
<dbReference type="Proteomes" id="UP000270856">
    <property type="component" value="Unassembled WGS sequence"/>
</dbReference>
<feature type="domain" description="RNA polymerase sigma factor 70 region 4 type 2" evidence="7">
    <location>
        <begin position="118"/>
        <end position="169"/>
    </location>
</feature>
<evidence type="ECO:0000256" key="4">
    <source>
        <dbReference type="ARBA" id="ARBA00023125"/>
    </source>
</evidence>
<dbReference type="Gene3D" id="1.10.10.10">
    <property type="entry name" value="Winged helix-like DNA-binding domain superfamily/Winged helix DNA-binding domain"/>
    <property type="match status" value="1"/>
</dbReference>
<organism evidence="8 9">
    <name type="scientific">Aureibaculum marinum</name>
    <dbReference type="NCBI Taxonomy" id="2487930"/>
    <lineage>
        <taxon>Bacteria</taxon>
        <taxon>Pseudomonadati</taxon>
        <taxon>Bacteroidota</taxon>
        <taxon>Flavobacteriia</taxon>
        <taxon>Flavobacteriales</taxon>
        <taxon>Flavobacteriaceae</taxon>
        <taxon>Aureibaculum</taxon>
    </lineage>
</organism>
<dbReference type="Gene3D" id="1.10.1740.10">
    <property type="match status" value="1"/>
</dbReference>
<dbReference type="InterPro" id="IPR007627">
    <property type="entry name" value="RNA_pol_sigma70_r2"/>
</dbReference>
<evidence type="ECO:0000313" key="8">
    <source>
        <dbReference type="EMBL" id="RPD96538.1"/>
    </source>
</evidence>
<dbReference type="AlphaFoldDB" id="A0A3N4NPT5"/>
<keyword evidence="9" id="KW-1185">Reference proteome</keyword>
<dbReference type="SUPFAM" id="SSF88946">
    <property type="entry name" value="Sigma2 domain of RNA polymerase sigma factors"/>
    <property type="match status" value="1"/>
</dbReference>
<reference evidence="8 9" key="1">
    <citation type="submission" date="2018-11" db="EMBL/GenBank/DDBJ databases">
        <title>Aureibaculum marinum gen. nov., sp. nov., a member of the family Flavobacteriaceae isolated from the Bohai Sea.</title>
        <authorList>
            <person name="Ji X."/>
        </authorList>
    </citation>
    <scope>NUCLEOTIDE SEQUENCE [LARGE SCALE GENOMIC DNA]</scope>
    <source>
        <strain evidence="8 9">BH-SD17</strain>
    </source>
</reference>
<dbReference type="InterPro" id="IPR013325">
    <property type="entry name" value="RNA_pol_sigma_r2"/>
</dbReference>
<evidence type="ECO:0000259" key="7">
    <source>
        <dbReference type="Pfam" id="PF08281"/>
    </source>
</evidence>
<dbReference type="EMBL" id="RPFJ01000011">
    <property type="protein sequence ID" value="RPD96538.1"/>
    <property type="molecule type" value="Genomic_DNA"/>
</dbReference>
<evidence type="ECO:0000256" key="1">
    <source>
        <dbReference type="ARBA" id="ARBA00010641"/>
    </source>
</evidence>
<keyword evidence="2" id="KW-0805">Transcription regulation</keyword>
<sequence>MPNNLKKLIEQSKKGNKRSQLKLYDSYCDAMFNVACRYLKNEEEAKDAMQESFLKAFLKLDTFKETISFGAWLKKIVINYCIDVLKQKKLETVSIENIPSEISNDDNDWKFETTITKQQIINAIENIPTKYSLVLKLYLIEGYDHIEISEILKIAIKTSRTQLRRGKLMLKEKLKTKMYEARY</sequence>
<dbReference type="PANTHER" id="PTHR43133:SF8">
    <property type="entry name" value="RNA POLYMERASE SIGMA FACTOR HI_1459-RELATED"/>
    <property type="match status" value="1"/>
</dbReference>
<dbReference type="Pfam" id="PF08281">
    <property type="entry name" value="Sigma70_r4_2"/>
    <property type="match status" value="1"/>
</dbReference>
<name>A0A3N4NPT5_9FLAO</name>
<keyword evidence="4" id="KW-0238">DNA-binding</keyword>
<dbReference type="NCBIfam" id="TIGR02937">
    <property type="entry name" value="sigma70-ECF"/>
    <property type="match status" value="1"/>
</dbReference>
<accession>A0A3N4NPT5</accession>
<dbReference type="InterPro" id="IPR036388">
    <property type="entry name" value="WH-like_DNA-bd_sf"/>
</dbReference>